<sequence>MRSRALLLLLAWPGALLARDPFQPPAEALCLHDIAPLTAWRLQGVIGNHEHFYAWLVHPQGAKMRVRPDRPFPVPPWRVVSITARQLALTAEKSCTPLSISFQLKGKHHDTESHRAAADRADASGIRQR</sequence>
<proteinExistence type="predicted"/>
<evidence type="ECO:0000256" key="1">
    <source>
        <dbReference type="SAM" id="MobiDB-lite"/>
    </source>
</evidence>
<keyword evidence="2" id="KW-0732">Signal</keyword>
<comment type="caution">
    <text evidence="3">The sequence shown here is derived from an EMBL/GenBank/DDBJ whole genome shotgun (WGS) entry which is preliminary data.</text>
</comment>
<feature type="region of interest" description="Disordered" evidence="1">
    <location>
        <begin position="109"/>
        <end position="129"/>
    </location>
</feature>
<feature type="chain" id="PRO_5046009514" evidence="2">
    <location>
        <begin position="19"/>
        <end position="129"/>
    </location>
</feature>
<evidence type="ECO:0000256" key="2">
    <source>
        <dbReference type="SAM" id="SignalP"/>
    </source>
</evidence>
<evidence type="ECO:0000313" key="3">
    <source>
        <dbReference type="EMBL" id="MFH8135857.1"/>
    </source>
</evidence>
<name>A0ABW7PZV5_9GAMM</name>
<keyword evidence="4" id="KW-1185">Reference proteome</keyword>
<dbReference type="RefSeq" id="WP_397217058.1">
    <property type="nucleotide sequence ID" value="NZ_JBGFSN010000008.1"/>
</dbReference>
<protein>
    <submittedName>
        <fullName evidence="3">HofP DNA utilization family protein</fullName>
    </submittedName>
</protein>
<accession>A0ABW7PZV5</accession>
<organism evidence="3 4">
    <name type="scientific">Pantoea osteomyelitidis</name>
    <dbReference type="NCBI Taxonomy" id="3230026"/>
    <lineage>
        <taxon>Bacteria</taxon>
        <taxon>Pseudomonadati</taxon>
        <taxon>Pseudomonadota</taxon>
        <taxon>Gammaproteobacteria</taxon>
        <taxon>Enterobacterales</taxon>
        <taxon>Erwiniaceae</taxon>
        <taxon>Pantoea</taxon>
    </lineage>
</organism>
<dbReference type="Proteomes" id="UP001611251">
    <property type="component" value="Unassembled WGS sequence"/>
</dbReference>
<reference evidence="3 4" key="1">
    <citation type="submission" date="2024-08" db="EMBL/GenBank/DDBJ databases">
        <title>Pantoea ronii - a newly identified human opportunistic pathogen.</title>
        <authorList>
            <person name="Keidar-Friedman D."/>
            <person name="Sorek N."/>
            <person name="Leshin-Carmel D."/>
            <person name="Tsur A."/>
            <person name="Amsalem M."/>
            <person name="Tolkach D."/>
            <person name="Brosh-Nissimov T."/>
        </authorList>
    </citation>
    <scope>NUCLEOTIDE SEQUENCE [LARGE SCALE GENOMIC DNA]</scope>
    <source>
        <strain evidence="3 4">AA23256</strain>
    </source>
</reference>
<dbReference type="EMBL" id="JBGFSN010000008">
    <property type="protein sequence ID" value="MFH8135857.1"/>
    <property type="molecule type" value="Genomic_DNA"/>
</dbReference>
<dbReference type="Pfam" id="PF10748">
    <property type="entry name" value="HofP"/>
    <property type="match status" value="1"/>
</dbReference>
<gene>
    <name evidence="3" type="ORF">ABU178_17015</name>
</gene>
<feature type="compositionally biased region" description="Basic and acidic residues" evidence="1">
    <location>
        <begin position="109"/>
        <end position="122"/>
    </location>
</feature>
<dbReference type="InterPro" id="IPR019684">
    <property type="entry name" value="HofP"/>
</dbReference>
<evidence type="ECO:0000313" key="4">
    <source>
        <dbReference type="Proteomes" id="UP001611251"/>
    </source>
</evidence>
<feature type="signal peptide" evidence="2">
    <location>
        <begin position="1"/>
        <end position="18"/>
    </location>
</feature>